<evidence type="ECO:0000256" key="1">
    <source>
        <dbReference type="ARBA" id="ARBA00001946"/>
    </source>
</evidence>
<dbReference type="Gene3D" id="3.90.79.10">
    <property type="entry name" value="Nucleoside Triphosphate Pyrophosphohydrolase"/>
    <property type="match status" value="1"/>
</dbReference>
<dbReference type="PANTHER" id="PTHR43046:SF14">
    <property type="entry name" value="MUTT_NUDIX FAMILY PROTEIN"/>
    <property type="match status" value="1"/>
</dbReference>
<accession>E6J3B2</accession>
<comment type="caution">
    <text evidence="4">The sequence shown here is derived from an EMBL/GenBank/DDBJ whole genome shotgun (WGS) entry which is preliminary data.</text>
</comment>
<dbReference type="PROSITE" id="PS51462">
    <property type="entry name" value="NUDIX"/>
    <property type="match status" value="1"/>
</dbReference>
<dbReference type="Pfam" id="PF00293">
    <property type="entry name" value="NUDIX"/>
    <property type="match status" value="1"/>
</dbReference>
<comment type="cofactor">
    <cofactor evidence="1">
        <name>Mg(2+)</name>
        <dbReference type="ChEBI" id="CHEBI:18420"/>
    </cofactor>
</comment>
<dbReference type="CDD" id="cd02883">
    <property type="entry name" value="NUDIX_Hydrolase"/>
    <property type="match status" value="1"/>
</dbReference>
<name>E6J3B2_STRAP</name>
<dbReference type="eggNOG" id="COG0494">
    <property type="taxonomic scope" value="Bacteria"/>
</dbReference>
<evidence type="ECO:0000256" key="2">
    <source>
        <dbReference type="ARBA" id="ARBA00022801"/>
    </source>
</evidence>
<dbReference type="EMBL" id="AECT01000045">
    <property type="protein sequence ID" value="EFU21629.1"/>
    <property type="molecule type" value="Genomic_DNA"/>
</dbReference>
<organism evidence="4 5">
    <name type="scientific">Streptococcus anginosus F0211</name>
    <dbReference type="NCBI Taxonomy" id="706437"/>
    <lineage>
        <taxon>Bacteria</taxon>
        <taxon>Bacillati</taxon>
        <taxon>Bacillota</taxon>
        <taxon>Bacilli</taxon>
        <taxon>Lactobacillales</taxon>
        <taxon>Streptococcaceae</taxon>
        <taxon>Streptococcus</taxon>
        <taxon>Streptococcus anginosus group</taxon>
    </lineage>
</organism>
<protein>
    <submittedName>
        <fullName evidence="4">Hydrolase, NUDIX family</fullName>
    </submittedName>
</protein>
<dbReference type="InterPro" id="IPR015797">
    <property type="entry name" value="NUDIX_hydrolase-like_dom_sf"/>
</dbReference>
<dbReference type="PANTHER" id="PTHR43046">
    <property type="entry name" value="GDP-MANNOSE MANNOSYL HYDROLASE"/>
    <property type="match status" value="1"/>
</dbReference>
<dbReference type="GO" id="GO:0016787">
    <property type="term" value="F:hydrolase activity"/>
    <property type="evidence" value="ECO:0007669"/>
    <property type="project" value="UniProtKB-KW"/>
</dbReference>
<dbReference type="SUPFAM" id="SSF55811">
    <property type="entry name" value="Nudix"/>
    <property type="match status" value="1"/>
</dbReference>
<dbReference type="Proteomes" id="UP000002973">
    <property type="component" value="Unassembled WGS sequence"/>
</dbReference>
<evidence type="ECO:0000259" key="3">
    <source>
        <dbReference type="PROSITE" id="PS51462"/>
    </source>
</evidence>
<dbReference type="AlphaFoldDB" id="E6J3B2"/>
<feature type="domain" description="Nudix hydrolase" evidence="3">
    <location>
        <begin position="14"/>
        <end position="146"/>
    </location>
</feature>
<reference evidence="4 5" key="1">
    <citation type="submission" date="2010-11" db="EMBL/GenBank/DDBJ databases">
        <authorList>
            <person name="Weinstock G."/>
            <person name="Sodergren E."/>
            <person name="Clifton S."/>
            <person name="Fulton L."/>
            <person name="Fulton B."/>
            <person name="Courtney L."/>
            <person name="Fronick C."/>
            <person name="Harrison M."/>
            <person name="Strong C."/>
            <person name="Farmer C."/>
            <person name="Delahaunty K."/>
            <person name="Markovic C."/>
            <person name="Hall O."/>
            <person name="Minx P."/>
            <person name="Tomlinson C."/>
            <person name="Mitreva M."/>
            <person name="Hou S."/>
            <person name="Chen J."/>
            <person name="Wollam A."/>
            <person name="Pepin K.H."/>
            <person name="Johnson M."/>
            <person name="Bhonagiri V."/>
            <person name="Zhang X."/>
            <person name="Suruliraj S."/>
            <person name="Warren W."/>
            <person name="Chinwalla A."/>
            <person name="Mardis E.R."/>
            <person name="Wilson R.K."/>
        </authorList>
    </citation>
    <scope>NUCLEOTIDE SEQUENCE [LARGE SCALE GENOMIC DNA]</scope>
    <source>
        <strain evidence="4 5">F0211</strain>
    </source>
</reference>
<dbReference type="InterPro" id="IPR020084">
    <property type="entry name" value="NUDIX_hydrolase_CS"/>
</dbReference>
<proteinExistence type="predicted"/>
<dbReference type="InterPro" id="IPR000086">
    <property type="entry name" value="NUDIX_hydrolase_dom"/>
</dbReference>
<gene>
    <name evidence="4" type="ORF">HMPREF0813_01706</name>
</gene>
<evidence type="ECO:0000313" key="5">
    <source>
        <dbReference type="Proteomes" id="UP000002973"/>
    </source>
</evidence>
<keyword evidence="2 4" id="KW-0378">Hydrolase</keyword>
<dbReference type="PROSITE" id="PS00893">
    <property type="entry name" value="NUDIX_BOX"/>
    <property type="match status" value="1"/>
</dbReference>
<sequence>MQDFLFLQRRLRMPIKLIAHVLIEKDGKYLLIKRSKIKRGSPNMYPEYWDIPGGSVEEDELPREGAVREAMEEVNQKVQLSSILHEDSCYDDTKGIVFTRLVYKAKLLEYREIKLDLEEHTAFRWIRVLSDMKGEKTVPYLKDILK</sequence>
<evidence type="ECO:0000313" key="4">
    <source>
        <dbReference type="EMBL" id="EFU21629.1"/>
    </source>
</evidence>